<sequence length="53" mass="5830">VCESSLLPEVMEEDEGKICVVIDLDETLVHSSFKPISNADFIVPVEIDGTTHQ</sequence>
<proteinExistence type="predicted"/>
<gene>
    <name evidence="2" type="ORF">C0J50_12198</name>
</gene>
<dbReference type="InterPro" id="IPR023214">
    <property type="entry name" value="HAD_sf"/>
</dbReference>
<dbReference type="InterPro" id="IPR004274">
    <property type="entry name" value="FCP1_dom"/>
</dbReference>
<dbReference type="Proteomes" id="UP001205998">
    <property type="component" value="Unassembled WGS sequence"/>
</dbReference>
<evidence type="ECO:0000313" key="2">
    <source>
        <dbReference type="EMBL" id="KAI5608740.1"/>
    </source>
</evidence>
<feature type="non-terminal residue" evidence="2">
    <location>
        <position position="1"/>
    </location>
</feature>
<keyword evidence="3" id="KW-1185">Reference proteome</keyword>
<accession>A0AAD5F9T2</accession>
<name>A0AAD5F9T2_SILAS</name>
<comment type="caution">
    <text evidence="2">The sequence shown here is derived from an EMBL/GenBank/DDBJ whole genome shotgun (WGS) entry which is preliminary data.</text>
</comment>
<feature type="domain" description="FCP1 homology" evidence="1">
    <location>
        <begin position="19"/>
        <end position="51"/>
    </location>
</feature>
<protein>
    <submittedName>
        <fullName evidence="2">Carboxy-terminal domain RNA polymerase II polypeptide A small phosphatase 2 isoform X3</fullName>
    </submittedName>
</protein>
<dbReference type="EMBL" id="MU580507">
    <property type="protein sequence ID" value="KAI5608740.1"/>
    <property type="molecule type" value="Genomic_DNA"/>
</dbReference>
<evidence type="ECO:0000259" key="1">
    <source>
        <dbReference type="Pfam" id="PF03031"/>
    </source>
</evidence>
<feature type="non-terminal residue" evidence="2">
    <location>
        <position position="53"/>
    </location>
</feature>
<organism evidence="2 3">
    <name type="scientific">Silurus asotus</name>
    <name type="common">Amur catfish</name>
    <name type="synonym">Parasilurus asotus</name>
    <dbReference type="NCBI Taxonomy" id="30991"/>
    <lineage>
        <taxon>Eukaryota</taxon>
        <taxon>Metazoa</taxon>
        <taxon>Chordata</taxon>
        <taxon>Craniata</taxon>
        <taxon>Vertebrata</taxon>
        <taxon>Euteleostomi</taxon>
        <taxon>Actinopterygii</taxon>
        <taxon>Neopterygii</taxon>
        <taxon>Teleostei</taxon>
        <taxon>Ostariophysi</taxon>
        <taxon>Siluriformes</taxon>
        <taxon>Siluridae</taxon>
        <taxon>Silurus</taxon>
    </lineage>
</organism>
<dbReference type="Gene3D" id="3.40.50.1000">
    <property type="entry name" value="HAD superfamily/HAD-like"/>
    <property type="match status" value="1"/>
</dbReference>
<dbReference type="SUPFAM" id="SSF56784">
    <property type="entry name" value="HAD-like"/>
    <property type="match status" value="1"/>
</dbReference>
<reference evidence="2" key="1">
    <citation type="submission" date="2018-07" db="EMBL/GenBank/DDBJ databases">
        <title>Comparative genomics of catfishes provides insights into carnivory and benthic adaptation.</title>
        <authorList>
            <person name="Zhang Y."/>
            <person name="Wang D."/>
            <person name="Peng Z."/>
            <person name="Zheng S."/>
            <person name="Shao F."/>
            <person name="Tao W."/>
        </authorList>
    </citation>
    <scope>NUCLEOTIDE SEQUENCE</scope>
    <source>
        <strain evidence="2">Chongqing</strain>
    </source>
</reference>
<dbReference type="Pfam" id="PF03031">
    <property type="entry name" value="NIF"/>
    <property type="match status" value="1"/>
</dbReference>
<evidence type="ECO:0000313" key="3">
    <source>
        <dbReference type="Proteomes" id="UP001205998"/>
    </source>
</evidence>
<dbReference type="InterPro" id="IPR036412">
    <property type="entry name" value="HAD-like_sf"/>
</dbReference>
<dbReference type="AlphaFoldDB" id="A0AAD5F9T2"/>